<dbReference type="AlphaFoldDB" id="A0A8X7CJN4"/>
<feature type="region of interest" description="Disordered" evidence="1">
    <location>
        <begin position="78"/>
        <end position="133"/>
    </location>
</feature>
<name>A0A8X7CJN4_9ARAC</name>
<feature type="compositionally biased region" description="Basic and acidic residues" evidence="1">
    <location>
        <begin position="95"/>
        <end position="106"/>
    </location>
</feature>
<reference evidence="2" key="1">
    <citation type="submission" date="2020-08" db="EMBL/GenBank/DDBJ databases">
        <title>Multicomponent nature underlies the extraordinary mechanical properties of spider dragline silk.</title>
        <authorList>
            <person name="Kono N."/>
            <person name="Nakamura H."/>
            <person name="Mori M."/>
            <person name="Yoshida Y."/>
            <person name="Ohtoshi R."/>
            <person name="Malay A.D."/>
            <person name="Moran D.A.P."/>
            <person name="Tomita M."/>
            <person name="Numata K."/>
            <person name="Arakawa K."/>
        </authorList>
    </citation>
    <scope>NUCLEOTIDE SEQUENCE</scope>
</reference>
<evidence type="ECO:0000313" key="3">
    <source>
        <dbReference type="Proteomes" id="UP000886998"/>
    </source>
</evidence>
<gene>
    <name evidence="2" type="ORF">TNIN_396481</name>
</gene>
<dbReference type="Proteomes" id="UP000886998">
    <property type="component" value="Unassembled WGS sequence"/>
</dbReference>
<sequence length="133" mass="15344">MKSKVSEFSPIFLNEKRRIPFLKDLVSGEYLNHGFSLKISKERRFRVSPGVPPKGITKDAHYVVRIYCLHLATGRTIHTRSGRGPTIERGGPGNDRGDQTGRDRTRRERRTVAKKPKARKMWSEEERRLDDGL</sequence>
<feature type="compositionally biased region" description="Basic residues" evidence="1">
    <location>
        <begin position="107"/>
        <end position="120"/>
    </location>
</feature>
<evidence type="ECO:0000256" key="1">
    <source>
        <dbReference type="SAM" id="MobiDB-lite"/>
    </source>
</evidence>
<comment type="caution">
    <text evidence="2">The sequence shown here is derived from an EMBL/GenBank/DDBJ whole genome shotgun (WGS) entry which is preliminary data.</text>
</comment>
<feature type="compositionally biased region" description="Basic and acidic residues" evidence="1">
    <location>
        <begin position="121"/>
        <end position="133"/>
    </location>
</feature>
<keyword evidence="3" id="KW-1185">Reference proteome</keyword>
<dbReference type="EMBL" id="BMAV01017746">
    <property type="protein sequence ID" value="GFY69696.1"/>
    <property type="molecule type" value="Genomic_DNA"/>
</dbReference>
<evidence type="ECO:0000313" key="2">
    <source>
        <dbReference type="EMBL" id="GFY69696.1"/>
    </source>
</evidence>
<organism evidence="2 3">
    <name type="scientific">Trichonephila inaurata madagascariensis</name>
    <dbReference type="NCBI Taxonomy" id="2747483"/>
    <lineage>
        <taxon>Eukaryota</taxon>
        <taxon>Metazoa</taxon>
        <taxon>Ecdysozoa</taxon>
        <taxon>Arthropoda</taxon>
        <taxon>Chelicerata</taxon>
        <taxon>Arachnida</taxon>
        <taxon>Araneae</taxon>
        <taxon>Araneomorphae</taxon>
        <taxon>Entelegynae</taxon>
        <taxon>Araneoidea</taxon>
        <taxon>Nephilidae</taxon>
        <taxon>Trichonephila</taxon>
        <taxon>Trichonephila inaurata</taxon>
    </lineage>
</organism>
<accession>A0A8X7CJN4</accession>
<protein>
    <submittedName>
        <fullName evidence="2">Uncharacterized protein</fullName>
    </submittedName>
</protein>
<proteinExistence type="predicted"/>